<evidence type="ECO:0000256" key="1">
    <source>
        <dbReference type="ARBA" id="ARBA00005641"/>
    </source>
</evidence>
<dbReference type="Gene3D" id="2.60.40.10">
    <property type="entry name" value="Immunoglobulins"/>
    <property type="match status" value="1"/>
</dbReference>
<evidence type="ECO:0000313" key="11">
    <source>
        <dbReference type="Proteomes" id="UP001565200"/>
    </source>
</evidence>
<dbReference type="InterPro" id="IPR017853">
    <property type="entry name" value="GH"/>
</dbReference>
<dbReference type="PANTHER" id="PTHR31297">
    <property type="entry name" value="GLUCAN ENDO-1,6-BETA-GLUCOSIDASE B"/>
    <property type="match status" value="1"/>
</dbReference>
<evidence type="ECO:0000259" key="9">
    <source>
        <dbReference type="Pfam" id="PF00150"/>
    </source>
</evidence>
<comment type="similarity">
    <text evidence="1 7">Belongs to the glycosyl hydrolase 5 (cellulase A) family.</text>
</comment>
<dbReference type="Proteomes" id="UP001565200">
    <property type="component" value="Unassembled WGS sequence"/>
</dbReference>
<feature type="signal peptide" evidence="8">
    <location>
        <begin position="1"/>
        <end position="25"/>
    </location>
</feature>
<evidence type="ECO:0000256" key="6">
    <source>
        <dbReference type="ARBA" id="ARBA00023326"/>
    </source>
</evidence>
<organism evidence="10 11">
    <name type="scientific">Heminiphilus faecis</name>
    <dbReference type="NCBI Taxonomy" id="2601703"/>
    <lineage>
        <taxon>Bacteria</taxon>
        <taxon>Pseudomonadati</taxon>
        <taxon>Bacteroidota</taxon>
        <taxon>Bacteroidia</taxon>
        <taxon>Bacteroidales</taxon>
        <taxon>Muribaculaceae</taxon>
        <taxon>Heminiphilus</taxon>
    </lineage>
</organism>
<dbReference type="Pfam" id="PF00150">
    <property type="entry name" value="Cellulase"/>
    <property type="match status" value="1"/>
</dbReference>
<evidence type="ECO:0000256" key="8">
    <source>
        <dbReference type="SAM" id="SignalP"/>
    </source>
</evidence>
<keyword evidence="5 7" id="KW-0326">Glycosidase</keyword>
<keyword evidence="11" id="KW-1185">Reference proteome</keyword>
<sequence length="491" mass="54978">MRYQLTSINRLMLFISLLLPSIGLVSCSDDDDKFVPDGPVELTVTRDGAAVTALDFGTYGGNVLLTLETNAYWDITVSDNADWLVLSNRSGDPTMGMPDKEDTPRYIKLTAKPLGSEPTRSCTVTFRAADEVKTVTVTQTQPANADESGWETAYVANRNMGVGVNLWNTLDAVGDWFDPDDIEAWETCWGQPLAKQEWFDAVAASGFKAVRVPVSWGGHMDENDIVKEPWMNRVEEVVNYALNAGLYCILNVHHDTGDGGWIQADKDKFDDISPRFIKLWKQIAERFNKYDHKLLFEGYNEMLDSQNSWVEPMEGGYEAINMYAQTFVNTVRATGGNNLHRNLIVNTYGAGGSATRLDNFVLPQDNIPGHIMLQVHNYTPAGFSNLDGSLTEDTPEEELPLWTRDFEKLLGSELDLLIEFSNTNGVPVVIGECGAYERIKEEERAKFAEFITCYPKGKGNISVFFWGQVIDRNTCEELYPLFIDGFLKGLN</sequence>
<evidence type="ECO:0000313" key="10">
    <source>
        <dbReference type="EMBL" id="MEY8244495.1"/>
    </source>
</evidence>
<keyword evidence="4" id="KW-0119">Carbohydrate metabolism</keyword>
<feature type="chain" id="PRO_5045925466" evidence="8">
    <location>
        <begin position="26"/>
        <end position="491"/>
    </location>
</feature>
<keyword evidence="6" id="KW-0624">Polysaccharide degradation</keyword>
<evidence type="ECO:0000256" key="2">
    <source>
        <dbReference type="ARBA" id="ARBA00022801"/>
    </source>
</evidence>
<evidence type="ECO:0000256" key="4">
    <source>
        <dbReference type="ARBA" id="ARBA00023277"/>
    </source>
</evidence>
<dbReference type="PROSITE" id="PS51257">
    <property type="entry name" value="PROKAR_LIPOPROTEIN"/>
    <property type="match status" value="1"/>
</dbReference>
<dbReference type="PANTHER" id="PTHR31297:SF41">
    <property type="entry name" value="ENDOGLUCANASE, PUTATIVE (AFU_ORTHOLOGUE AFUA_5G01830)-RELATED"/>
    <property type="match status" value="1"/>
</dbReference>
<reference evidence="10 11" key="1">
    <citation type="submission" date="2024-03" db="EMBL/GenBank/DDBJ databases">
        <title>Mouse gut bacterial collection (mGBC) of GemPharmatech.</title>
        <authorList>
            <person name="He Y."/>
            <person name="Dong L."/>
            <person name="Wu D."/>
            <person name="Gao X."/>
            <person name="Lin Z."/>
        </authorList>
    </citation>
    <scope>NUCLEOTIDE SEQUENCE [LARGE SCALE GENOMIC DNA]</scope>
    <source>
        <strain evidence="10 11">54-13</strain>
    </source>
</reference>
<dbReference type="InterPro" id="IPR024361">
    <property type="entry name" value="BACON"/>
</dbReference>
<dbReference type="CDD" id="cd14948">
    <property type="entry name" value="BACON"/>
    <property type="match status" value="1"/>
</dbReference>
<dbReference type="InterPro" id="IPR013783">
    <property type="entry name" value="Ig-like_fold"/>
</dbReference>
<gene>
    <name evidence="10" type="ORF">AAK873_02545</name>
</gene>
<keyword evidence="3" id="KW-0136">Cellulose degradation</keyword>
<comment type="caution">
    <text evidence="10">The sequence shown here is derived from an EMBL/GenBank/DDBJ whole genome shotgun (WGS) entry which is preliminary data.</text>
</comment>
<dbReference type="InterPro" id="IPR001547">
    <property type="entry name" value="Glyco_hydro_5"/>
</dbReference>
<proteinExistence type="inferred from homology"/>
<evidence type="ECO:0000256" key="7">
    <source>
        <dbReference type="RuleBase" id="RU361153"/>
    </source>
</evidence>
<protein>
    <submittedName>
        <fullName evidence="10">Cellulase family glycosylhydrolase</fullName>
    </submittedName>
</protein>
<accession>A0ABV4CVB4</accession>
<dbReference type="EMBL" id="JBCLPP010000005">
    <property type="protein sequence ID" value="MEY8244495.1"/>
    <property type="molecule type" value="Genomic_DNA"/>
</dbReference>
<evidence type="ECO:0000256" key="3">
    <source>
        <dbReference type="ARBA" id="ARBA00023001"/>
    </source>
</evidence>
<feature type="domain" description="Glycoside hydrolase family 5" evidence="9">
    <location>
        <begin position="171"/>
        <end position="466"/>
    </location>
</feature>
<keyword evidence="2 7" id="KW-0378">Hydrolase</keyword>
<dbReference type="RefSeq" id="WP_121698363.1">
    <property type="nucleotide sequence ID" value="NZ_JBCLPP010000005.1"/>
</dbReference>
<evidence type="ECO:0000256" key="5">
    <source>
        <dbReference type="ARBA" id="ARBA00023295"/>
    </source>
</evidence>
<dbReference type="Gene3D" id="3.20.20.80">
    <property type="entry name" value="Glycosidases"/>
    <property type="match status" value="1"/>
</dbReference>
<name>A0ABV4CVB4_9BACT</name>
<dbReference type="InterPro" id="IPR050386">
    <property type="entry name" value="Glycosyl_hydrolase_5"/>
</dbReference>
<dbReference type="SUPFAM" id="SSF51445">
    <property type="entry name" value="(Trans)glycosidases"/>
    <property type="match status" value="1"/>
</dbReference>
<keyword evidence="8" id="KW-0732">Signal</keyword>